<dbReference type="InterPro" id="IPR003200">
    <property type="entry name" value="Nict_dMeBzImd_PRibTrfase"/>
</dbReference>
<dbReference type="SUPFAM" id="SSF52733">
    <property type="entry name" value="Nicotinate mononucleotide:5,6-dimethylbenzimidazole phosphoribosyltransferase (CobT)"/>
    <property type="match status" value="1"/>
</dbReference>
<dbReference type="GO" id="GO:0008939">
    <property type="term" value="F:nicotinate-nucleotide-dimethylbenzimidazole phosphoribosyltransferase activity"/>
    <property type="evidence" value="ECO:0007669"/>
    <property type="project" value="UniProtKB-EC"/>
</dbReference>
<gene>
    <name evidence="10" type="ORF">LCGC14_3029880</name>
</gene>
<comment type="pathway">
    <text evidence="1">Nucleoside biosynthesis; alpha-ribazole biosynthesis; alpha-ribazole from 5,6-dimethylbenzimidazole: step 1/2.</text>
</comment>
<dbReference type="PANTHER" id="PTHR43463:SF1">
    <property type="entry name" value="NICOTINATE-NUCLEOTIDE--DIMETHYLBENZIMIDAZOLE PHOSPHORIBOSYLTRANSFERASE"/>
    <property type="match status" value="1"/>
</dbReference>
<protein>
    <recommendedName>
        <fullName evidence="4">Nicotinate-nucleotide--dimethylbenzimidazole phosphoribosyltransferase</fullName>
        <ecNumber evidence="3">2.4.2.21</ecNumber>
    </recommendedName>
    <alternativeName>
        <fullName evidence="8">N(1)-alpha-phosphoribosyltransferase</fullName>
    </alternativeName>
</protein>
<evidence type="ECO:0000256" key="2">
    <source>
        <dbReference type="ARBA" id="ARBA00007110"/>
    </source>
</evidence>
<dbReference type="EMBL" id="LAZR01063240">
    <property type="protein sequence ID" value="KKK59887.1"/>
    <property type="molecule type" value="Genomic_DNA"/>
</dbReference>
<evidence type="ECO:0000256" key="5">
    <source>
        <dbReference type="ARBA" id="ARBA00022573"/>
    </source>
</evidence>
<dbReference type="UniPathway" id="UPA00061">
    <property type="reaction ID" value="UER00516"/>
</dbReference>
<evidence type="ECO:0000256" key="4">
    <source>
        <dbReference type="ARBA" id="ARBA00015486"/>
    </source>
</evidence>
<dbReference type="Pfam" id="PF02277">
    <property type="entry name" value="DBI_PRT"/>
    <property type="match status" value="1"/>
</dbReference>
<keyword evidence="7" id="KW-0808">Transferase</keyword>
<accession>A0A0F8WSM6</accession>
<evidence type="ECO:0000256" key="7">
    <source>
        <dbReference type="ARBA" id="ARBA00022679"/>
    </source>
</evidence>
<comment type="catalytic activity">
    <reaction evidence="9">
        <text>5,6-dimethylbenzimidazole + nicotinate beta-D-ribonucleotide = alpha-ribazole 5'-phosphate + nicotinate + H(+)</text>
        <dbReference type="Rhea" id="RHEA:11196"/>
        <dbReference type="ChEBI" id="CHEBI:15378"/>
        <dbReference type="ChEBI" id="CHEBI:15890"/>
        <dbReference type="ChEBI" id="CHEBI:32544"/>
        <dbReference type="ChEBI" id="CHEBI:57502"/>
        <dbReference type="ChEBI" id="CHEBI:57918"/>
        <dbReference type="EC" id="2.4.2.21"/>
    </reaction>
</comment>
<evidence type="ECO:0000256" key="3">
    <source>
        <dbReference type="ARBA" id="ARBA00011991"/>
    </source>
</evidence>
<feature type="non-terminal residue" evidence="10">
    <location>
        <position position="199"/>
    </location>
</feature>
<dbReference type="CDD" id="cd02439">
    <property type="entry name" value="DMB-PRT_CobT"/>
    <property type="match status" value="1"/>
</dbReference>
<evidence type="ECO:0000256" key="8">
    <source>
        <dbReference type="ARBA" id="ARBA00030686"/>
    </source>
</evidence>
<keyword evidence="6" id="KW-0328">Glycosyltransferase</keyword>
<name>A0A0F8WSM6_9ZZZZ</name>
<dbReference type="Gene3D" id="1.10.1610.10">
    <property type="match status" value="1"/>
</dbReference>
<keyword evidence="5" id="KW-0169">Cobalamin biosynthesis</keyword>
<reference evidence="10" key="1">
    <citation type="journal article" date="2015" name="Nature">
        <title>Complex archaea that bridge the gap between prokaryotes and eukaryotes.</title>
        <authorList>
            <person name="Spang A."/>
            <person name="Saw J.H."/>
            <person name="Jorgensen S.L."/>
            <person name="Zaremba-Niedzwiedzka K."/>
            <person name="Martijn J."/>
            <person name="Lind A.E."/>
            <person name="van Eijk R."/>
            <person name="Schleper C."/>
            <person name="Guy L."/>
            <person name="Ettema T.J."/>
        </authorList>
    </citation>
    <scope>NUCLEOTIDE SEQUENCE</scope>
</reference>
<comment type="similarity">
    <text evidence="2">Belongs to the CobT family.</text>
</comment>
<dbReference type="Gene3D" id="3.40.50.10210">
    <property type="match status" value="1"/>
</dbReference>
<organism evidence="10">
    <name type="scientific">marine sediment metagenome</name>
    <dbReference type="NCBI Taxonomy" id="412755"/>
    <lineage>
        <taxon>unclassified sequences</taxon>
        <taxon>metagenomes</taxon>
        <taxon>ecological metagenomes</taxon>
    </lineage>
</organism>
<dbReference type="InterPro" id="IPR036087">
    <property type="entry name" value="Nict_dMeBzImd_PRibTrfase_sf"/>
</dbReference>
<dbReference type="EC" id="2.4.2.21" evidence="3"/>
<evidence type="ECO:0000313" key="10">
    <source>
        <dbReference type="EMBL" id="KKK59887.1"/>
    </source>
</evidence>
<comment type="caution">
    <text evidence="10">The sequence shown here is derived from an EMBL/GenBank/DDBJ whole genome shotgun (WGS) entry which is preliminary data.</text>
</comment>
<dbReference type="AlphaFoldDB" id="A0A0F8WSM6"/>
<dbReference type="InterPro" id="IPR023195">
    <property type="entry name" value="Nict_dMeBzImd_PRibTrfase_N"/>
</dbReference>
<evidence type="ECO:0000256" key="6">
    <source>
        <dbReference type="ARBA" id="ARBA00022676"/>
    </source>
</evidence>
<sequence>MKSLENYLSMIKPADKSVLETVQKRLDSQTKPRGSLGRLESLCKQVAAAQGRVDPVCEKKVIFILAGDHGVVAEGVSAYPQSVTGQMVLNFVNGGAGVNVLAKHAGCGVVIVDMGVAADLDFDGYIDKKIDPGTKNFTEGPAMTREQAEKSIVTGIELALDNEFDILGTGDMGIGNTTPSAAIASVIMEVNAEDVTGRG</sequence>
<proteinExistence type="inferred from homology"/>
<dbReference type="GO" id="GO:0009236">
    <property type="term" value="P:cobalamin biosynthetic process"/>
    <property type="evidence" value="ECO:0007669"/>
    <property type="project" value="UniProtKB-KW"/>
</dbReference>
<dbReference type="PANTHER" id="PTHR43463">
    <property type="entry name" value="NICOTINATE-NUCLEOTIDE--DIMETHYLBENZIMIDAZOLE PHOSPHORIBOSYLTRANSFERASE"/>
    <property type="match status" value="1"/>
</dbReference>
<evidence type="ECO:0000256" key="9">
    <source>
        <dbReference type="ARBA" id="ARBA00047340"/>
    </source>
</evidence>
<evidence type="ECO:0000256" key="1">
    <source>
        <dbReference type="ARBA" id="ARBA00005049"/>
    </source>
</evidence>